<sequence length="331" mass="37405">MIDISEPAVPPRMRTPEGTPRRVGVELEFAAVSAREGARHVQRLFGGDIEESDPHRYRIAGTALGDFVSELDVQYAHRPTSPDEAGFDLGASLEGFSEAIRRFVGDVSSLVMPCEIVCPPVGIEALPEIARLVPALTEAGAEGTRASPLYAFGAQFNPDVAEGGDEWIVAVFKSYLLMSDWLRAVMSIDLTRRIIAFADPFPRAYVEKVVAPDYWPDMETFTTDYLAANPTRNRELDLLPLLAWFDEDRVRRQVKDKRVKKRPTFHYRLPDANLGQPGWGILLEWNRWCLVERLAERRDTLDRMGAAYLEGRARVFKENWAIRTSEWLLLA</sequence>
<evidence type="ECO:0000313" key="2">
    <source>
        <dbReference type="EMBL" id="MCP1337134.1"/>
    </source>
</evidence>
<reference evidence="2" key="1">
    <citation type="submission" date="2022-06" db="EMBL/GenBank/DDBJ databases">
        <title>Isolation and Genomics of Futiania mangrovii gen. nov., sp. nov., a Rare and Metabolically-versatile member in the Class Alphaproteobacteria.</title>
        <authorList>
            <person name="Liu L."/>
            <person name="Huang W.-C."/>
            <person name="Pan J."/>
            <person name="Li J."/>
            <person name="Huang Y."/>
            <person name="Du H."/>
            <person name="Liu Y."/>
            <person name="Li M."/>
        </authorList>
    </citation>
    <scope>NUCLEOTIDE SEQUENCE</scope>
    <source>
        <strain evidence="2">FT118</strain>
    </source>
</reference>
<name>A0A9J6PF98_9PROT</name>
<feature type="region of interest" description="Disordered" evidence="1">
    <location>
        <begin position="1"/>
        <end position="20"/>
    </location>
</feature>
<dbReference type="RefSeq" id="WP_269333067.1">
    <property type="nucleotide sequence ID" value="NZ_JAMZFT010000002.1"/>
</dbReference>
<gene>
    <name evidence="2" type="ORF">NJQ99_11980</name>
</gene>
<dbReference type="Proteomes" id="UP001055804">
    <property type="component" value="Unassembled WGS sequence"/>
</dbReference>
<evidence type="ECO:0000313" key="3">
    <source>
        <dbReference type="Proteomes" id="UP001055804"/>
    </source>
</evidence>
<dbReference type="EMBL" id="JAMZFT010000002">
    <property type="protein sequence ID" value="MCP1337134.1"/>
    <property type="molecule type" value="Genomic_DNA"/>
</dbReference>
<organism evidence="2 3">
    <name type="scientific">Futiania mangrovi</name>
    <dbReference type="NCBI Taxonomy" id="2959716"/>
    <lineage>
        <taxon>Bacteria</taxon>
        <taxon>Pseudomonadati</taxon>
        <taxon>Pseudomonadota</taxon>
        <taxon>Alphaproteobacteria</taxon>
        <taxon>Futianiales</taxon>
        <taxon>Futianiaceae</taxon>
        <taxon>Futiania</taxon>
    </lineage>
</organism>
<proteinExistence type="predicted"/>
<dbReference type="InterPro" id="IPR022025">
    <property type="entry name" value="Amidoligase_2"/>
</dbReference>
<accession>A0A9J6PF98</accession>
<keyword evidence="3" id="KW-1185">Reference proteome</keyword>
<comment type="caution">
    <text evidence="2">The sequence shown here is derived from an EMBL/GenBank/DDBJ whole genome shotgun (WGS) entry which is preliminary data.</text>
</comment>
<dbReference type="AlphaFoldDB" id="A0A9J6PF98"/>
<evidence type="ECO:0000256" key="1">
    <source>
        <dbReference type="SAM" id="MobiDB-lite"/>
    </source>
</evidence>
<dbReference type="Pfam" id="PF12224">
    <property type="entry name" value="Amidoligase_2"/>
    <property type="match status" value="1"/>
</dbReference>
<protein>
    <submittedName>
        <fullName evidence="2">Amidoligase family protein</fullName>
    </submittedName>
</protein>